<keyword evidence="1" id="KW-0812">Transmembrane</keyword>
<keyword evidence="1" id="KW-1133">Transmembrane helix</keyword>
<keyword evidence="1" id="KW-0472">Membrane</keyword>
<evidence type="ECO:0000313" key="3">
    <source>
        <dbReference type="Proteomes" id="UP000177287"/>
    </source>
</evidence>
<accession>A0A1G2RJ96</accession>
<comment type="caution">
    <text evidence="2">The sequence shown here is derived from an EMBL/GenBank/DDBJ whole genome shotgun (WGS) entry which is preliminary data.</text>
</comment>
<dbReference type="EMBL" id="MHUF01000010">
    <property type="protein sequence ID" value="OHA72857.1"/>
    <property type="molecule type" value="Genomic_DNA"/>
</dbReference>
<evidence type="ECO:0000313" key="2">
    <source>
        <dbReference type="EMBL" id="OHA72857.1"/>
    </source>
</evidence>
<feature type="transmembrane region" description="Helical" evidence="1">
    <location>
        <begin position="7"/>
        <end position="25"/>
    </location>
</feature>
<name>A0A1G2RJ96_9BACT</name>
<evidence type="ECO:0000256" key="1">
    <source>
        <dbReference type="SAM" id="Phobius"/>
    </source>
</evidence>
<reference evidence="2 3" key="1">
    <citation type="journal article" date="2016" name="Nat. Commun.">
        <title>Thousands of microbial genomes shed light on interconnected biogeochemical processes in an aquifer system.</title>
        <authorList>
            <person name="Anantharaman K."/>
            <person name="Brown C.T."/>
            <person name="Hug L.A."/>
            <person name="Sharon I."/>
            <person name="Castelle C.J."/>
            <person name="Probst A.J."/>
            <person name="Thomas B.C."/>
            <person name="Singh A."/>
            <person name="Wilkins M.J."/>
            <person name="Karaoz U."/>
            <person name="Brodie E.L."/>
            <person name="Williams K.H."/>
            <person name="Hubbard S.S."/>
            <person name="Banfield J.F."/>
        </authorList>
    </citation>
    <scope>NUCLEOTIDE SEQUENCE [LARGE SCALE GENOMIC DNA]</scope>
</reference>
<protein>
    <submittedName>
        <fullName evidence="2">Uncharacterized protein</fullName>
    </submittedName>
</protein>
<proteinExistence type="predicted"/>
<dbReference type="AlphaFoldDB" id="A0A1G2RJ96"/>
<dbReference type="Proteomes" id="UP000177287">
    <property type="component" value="Unassembled WGS sequence"/>
</dbReference>
<feature type="transmembrane region" description="Helical" evidence="1">
    <location>
        <begin position="45"/>
        <end position="65"/>
    </location>
</feature>
<gene>
    <name evidence="2" type="ORF">A3A27_01375</name>
</gene>
<organism evidence="2 3">
    <name type="scientific">Candidatus Wildermuthbacteria bacterium RIFCSPLOWO2_01_FULL_47_18</name>
    <dbReference type="NCBI Taxonomy" id="1802460"/>
    <lineage>
        <taxon>Bacteria</taxon>
        <taxon>Candidatus Wildermuthiibacteriota</taxon>
    </lineage>
</organism>
<sequence>MEQNNKNLLLTAGIAVVVVFAFSILSLTKLGGIGDGDPILSPLRILNRNMLLIAFAVFLIIIYVWRKDA</sequence>